<dbReference type="AlphaFoldDB" id="A0A1B7SB13"/>
<gene>
    <name evidence="1" type="ORF">OGATHE_005750</name>
</gene>
<dbReference type="GO" id="GO:0008237">
    <property type="term" value="F:metallopeptidase activity"/>
    <property type="evidence" value="ECO:0007669"/>
    <property type="project" value="InterPro"/>
</dbReference>
<dbReference type="GO" id="GO:0003743">
    <property type="term" value="F:translation initiation factor activity"/>
    <property type="evidence" value="ECO:0007669"/>
    <property type="project" value="TreeGrafter"/>
</dbReference>
<comment type="caution">
    <text evidence="1">The sequence shown here is derived from an EMBL/GenBank/DDBJ whole genome shotgun (WGS) entry which is preliminary data.</text>
</comment>
<dbReference type="Pfam" id="PF13012">
    <property type="entry name" value="MitMem_reg"/>
    <property type="match status" value="1"/>
</dbReference>
<protein>
    <submittedName>
        <fullName evidence="1">Uncharacterized protein</fullName>
    </submittedName>
</protein>
<dbReference type="PROSITE" id="PS50249">
    <property type="entry name" value="MPN"/>
    <property type="match status" value="1"/>
</dbReference>
<dbReference type="InterPro" id="IPR024969">
    <property type="entry name" value="EIF3F/CSN6-like_C"/>
</dbReference>
<dbReference type="InterPro" id="IPR000555">
    <property type="entry name" value="JAMM/MPN+_dom"/>
</dbReference>
<organism evidence="1 2">
    <name type="scientific">Ogataea polymorpha</name>
    <dbReference type="NCBI Taxonomy" id="460523"/>
    <lineage>
        <taxon>Eukaryota</taxon>
        <taxon>Fungi</taxon>
        <taxon>Dikarya</taxon>
        <taxon>Ascomycota</taxon>
        <taxon>Saccharomycotina</taxon>
        <taxon>Pichiomycetes</taxon>
        <taxon>Pichiales</taxon>
        <taxon>Pichiaceae</taxon>
        <taxon>Ogataea</taxon>
    </lineage>
</organism>
<dbReference type="Gene3D" id="3.40.140.10">
    <property type="entry name" value="Cytidine Deaminase, domain 2"/>
    <property type="match status" value="1"/>
</dbReference>
<sequence length="325" mass="35605">MSSPILHIVKPNVATPSTSAPVGPVKVLIQAPALMQLIDAVYMDNEEDLTKSRTIGTLLGTRSDDGSELEVKECYIVPHKEEAEELTIEESHHISTYQLLKRVNPELLIVGWFSTNPVLDSFTGLFQEFYSKGSCFPHQPIHLTLQTKDDNGDIISPILKTYISSPVGVPANSNLANQIGIDKIGSFAFTPVPNEVIYSKTELTTLKYLNKGVQTESRAVDLLGQDELKQISGSVANVASLLDTLQAYVQKVIKGEIEGDSNVGKRLLETLNTQPSSIDPDQLHTMLQNHADDASLVEYLASCVKQQLDLSAKLTNFMTPEESAK</sequence>
<keyword evidence="2" id="KW-1185">Reference proteome</keyword>
<dbReference type="GO" id="GO:0071541">
    <property type="term" value="C:eukaryotic translation initiation factor 3 complex, eIF3m"/>
    <property type="evidence" value="ECO:0007669"/>
    <property type="project" value="TreeGrafter"/>
</dbReference>
<dbReference type="PANTHER" id="PTHR10540">
    <property type="entry name" value="EUKARYOTIC TRANSLATION INITIATION FACTOR 3 SUBUNIT F-RELATED"/>
    <property type="match status" value="1"/>
</dbReference>
<dbReference type="Proteomes" id="UP000788993">
    <property type="component" value="Unassembled WGS sequence"/>
</dbReference>
<dbReference type="RefSeq" id="XP_018208648.1">
    <property type="nucleotide sequence ID" value="XM_018356413.1"/>
</dbReference>
<reference evidence="1" key="2">
    <citation type="submission" date="2021-01" db="EMBL/GenBank/DDBJ databases">
        <authorList>
            <person name="Schikora-Tamarit M.A."/>
        </authorList>
    </citation>
    <scope>NUCLEOTIDE SEQUENCE</scope>
    <source>
        <strain evidence="1">NCAIM Y.01608</strain>
    </source>
</reference>
<dbReference type="Pfam" id="PF01398">
    <property type="entry name" value="JAB"/>
    <property type="match status" value="1"/>
</dbReference>
<dbReference type="GO" id="GO:0031369">
    <property type="term" value="F:translation initiation factor binding"/>
    <property type="evidence" value="ECO:0007669"/>
    <property type="project" value="TreeGrafter"/>
</dbReference>
<evidence type="ECO:0000313" key="2">
    <source>
        <dbReference type="Proteomes" id="UP000788993"/>
    </source>
</evidence>
<proteinExistence type="predicted"/>
<evidence type="ECO:0000313" key="1">
    <source>
        <dbReference type="EMBL" id="KAH3659705.1"/>
    </source>
</evidence>
<dbReference type="PANTHER" id="PTHR10540:SF6">
    <property type="entry name" value="EUKARYOTIC TRANSLATION INITIATION FACTOR 3 SUBUNIT F"/>
    <property type="match status" value="1"/>
</dbReference>
<reference evidence="1" key="1">
    <citation type="journal article" date="2021" name="Open Biol.">
        <title>Shared evolutionary footprints suggest mitochondrial oxidative damage underlies multiple complex I losses in fungi.</title>
        <authorList>
            <person name="Schikora-Tamarit M.A."/>
            <person name="Marcet-Houben M."/>
            <person name="Nosek J."/>
            <person name="Gabaldon T."/>
        </authorList>
    </citation>
    <scope>NUCLEOTIDE SEQUENCE</scope>
    <source>
        <strain evidence="1">NCAIM Y.01608</strain>
    </source>
</reference>
<dbReference type="OrthoDB" id="25498at2759"/>
<name>A0A1B7SB13_9ASCO</name>
<dbReference type="EMBL" id="JAEUBD010001504">
    <property type="protein sequence ID" value="KAH3659705.1"/>
    <property type="molecule type" value="Genomic_DNA"/>
</dbReference>
<accession>A0A1B7SB13</accession>
<dbReference type="InterPro" id="IPR037518">
    <property type="entry name" value="MPN"/>
</dbReference>